<evidence type="ECO:0000259" key="3">
    <source>
        <dbReference type="PROSITE" id="PS50930"/>
    </source>
</evidence>
<dbReference type="AlphaFoldDB" id="A0A2S7WI93"/>
<feature type="modified residue" description="4-aspartylphosphate" evidence="1">
    <location>
        <position position="56"/>
    </location>
</feature>
<keyword evidence="4" id="KW-0238">DNA-binding</keyword>
<dbReference type="OrthoDB" id="2168082at2"/>
<feature type="domain" description="Response regulatory" evidence="2">
    <location>
        <begin position="4"/>
        <end position="117"/>
    </location>
</feature>
<dbReference type="Pfam" id="PF00072">
    <property type="entry name" value="Response_reg"/>
    <property type="match status" value="1"/>
</dbReference>
<dbReference type="InterPro" id="IPR046947">
    <property type="entry name" value="LytR-like"/>
</dbReference>
<dbReference type="Gene3D" id="2.40.50.1020">
    <property type="entry name" value="LytTr DNA-binding domain"/>
    <property type="match status" value="1"/>
</dbReference>
<feature type="domain" description="HTH LytTR-type" evidence="3">
    <location>
        <begin position="146"/>
        <end position="247"/>
    </location>
</feature>
<name>A0A2S7WI93_9FLAO</name>
<dbReference type="PANTHER" id="PTHR37299">
    <property type="entry name" value="TRANSCRIPTIONAL REGULATOR-RELATED"/>
    <property type="match status" value="1"/>
</dbReference>
<reference evidence="4 5" key="1">
    <citation type="submission" date="2016-12" db="EMBL/GenBank/DDBJ databases">
        <title>Trade-off between light-utilization and light-protection in marine flavobacteria.</title>
        <authorList>
            <person name="Kumagai Y."/>
            <person name="Yoshizawa S."/>
            <person name="Kogure K."/>
            <person name="Iwasaki W."/>
        </authorList>
    </citation>
    <scope>NUCLEOTIDE SEQUENCE [LARGE SCALE GENOMIC DNA]</scope>
    <source>
        <strain evidence="4 5">ATCC 43844</strain>
    </source>
</reference>
<dbReference type="SMART" id="SM00448">
    <property type="entry name" value="REC"/>
    <property type="match status" value="1"/>
</dbReference>
<evidence type="ECO:0000313" key="5">
    <source>
        <dbReference type="Proteomes" id="UP000239068"/>
    </source>
</evidence>
<accession>A0A2S7WI93</accession>
<keyword evidence="5" id="KW-1185">Reference proteome</keyword>
<dbReference type="SUPFAM" id="SSF52172">
    <property type="entry name" value="CheY-like"/>
    <property type="match status" value="1"/>
</dbReference>
<dbReference type="InterPro" id="IPR001789">
    <property type="entry name" value="Sig_transdc_resp-reg_receiver"/>
</dbReference>
<proteinExistence type="predicted"/>
<evidence type="ECO:0000313" key="4">
    <source>
        <dbReference type="EMBL" id="PQJ77327.1"/>
    </source>
</evidence>
<comment type="caution">
    <text evidence="4">The sequence shown here is derived from an EMBL/GenBank/DDBJ whole genome shotgun (WGS) entry which is preliminary data.</text>
</comment>
<dbReference type="InterPro" id="IPR011006">
    <property type="entry name" value="CheY-like_superfamily"/>
</dbReference>
<dbReference type="RefSeq" id="WP_105022647.1">
    <property type="nucleotide sequence ID" value="NZ_MSCM01000002.1"/>
</dbReference>
<dbReference type="PROSITE" id="PS50930">
    <property type="entry name" value="HTH_LYTTR"/>
    <property type="match status" value="1"/>
</dbReference>
<dbReference type="PANTHER" id="PTHR37299:SF1">
    <property type="entry name" value="STAGE 0 SPORULATION PROTEIN A HOMOLOG"/>
    <property type="match status" value="1"/>
</dbReference>
<dbReference type="GO" id="GO:0003677">
    <property type="term" value="F:DNA binding"/>
    <property type="evidence" value="ECO:0007669"/>
    <property type="project" value="UniProtKB-KW"/>
</dbReference>
<dbReference type="SMART" id="SM00850">
    <property type="entry name" value="LytTR"/>
    <property type="match status" value="1"/>
</dbReference>
<gene>
    <name evidence="4" type="ORF">BTO16_15950</name>
</gene>
<keyword evidence="1" id="KW-0597">Phosphoprotein</keyword>
<dbReference type="Gene3D" id="3.40.50.2300">
    <property type="match status" value="1"/>
</dbReference>
<evidence type="ECO:0000256" key="1">
    <source>
        <dbReference type="PROSITE-ProRule" id="PRU00169"/>
    </source>
</evidence>
<dbReference type="PROSITE" id="PS50110">
    <property type="entry name" value="RESPONSE_REGULATORY"/>
    <property type="match status" value="1"/>
</dbReference>
<evidence type="ECO:0000259" key="2">
    <source>
        <dbReference type="PROSITE" id="PS50110"/>
    </source>
</evidence>
<sequence length="247" mass="28086">MTITAVLVDDEPKALAILKNKIERFCSNIVIIGETQDPNEAIALIERKKPQLVFLDIAMPQMSGFDMLTKFSNPQFEVIFVTAFDEYAIDAINYCAIGYLLKPVDNQSLIATVIKAAQNIEDKSALSKNKLLIQNLGVQTFQKKKIVVPTHDGLEFVEISNIIFCEGTEGYTKIHFLNLKTILSSYSIGHFVKLLSNQDFYLIHKSYLINLNHIEKYLNEGYVVLTNNHKLPISRNRRSDFIDNIKN</sequence>
<dbReference type="CDD" id="cd17536">
    <property type="entry name" value="REC_YesN-like"/>
    <property type="match status" value="1"/>
</dbReference>
<dbReference type="EMBL" id="MSCM01000002">
    <property type="protein sequence ID" value="PQJ77327.1"/>
    <property type="molecule type" value="Genomic_DNA"/>
</dbReference>
<dbReference type="Pfam" id="PF04397">
    <property type="entry name" value="LytTR"/>
    <property type="match status" value="1"/>
</dbReference>
<protein>
    <submittedName>
        <fullName evidence="4">DNA-binding response regulator</fullName>
    </submittedName>
</protein>
<dbReference type="InterPro" id="IPR007492">
    <property type="entry name" value="LytTR_DNA-bd_dom"/>
</dbReference>
<organism evidence="4 5">
    <name type="scientific">Polaribacter glomeratus</name>
    <dbReference type="NCBI Taxonomy" id="102"/>
    <lineage>
        <taxon>Bacteria</taxon>
        <taxon>Pseudomonadati</taxon>
        <taxon>Bacteroidota</taxon>
        <taxon>Flavobacteriia</taxon>
        <taxon>Flavobacteriales</taxon>
        <taxon>Flavobacteriaceae</taxon>
    </lineage>
</organism>
<dbReference type="Proteomes" id="UP000239068">
    <property type="component" value="Unassembled WGS sequence"/>
</dbReference>
<dbReference type="GO" id="GO:0000156">
    <property type="term" value="F:phosphorelay response regulator activity"/>
    <property type="evidence" value="ECO:0007669"/>
    <property type="project" value="InterPro"/>
</dbReference>